<dbReference type="PROSITE" id="PS51257">
    <property type="entry name" value="PROKAR_LIPOPROTEIN"/>
    <property type="match status" value="1"/>
</dbReference>
<dbReference type="Pfam" id="PF06835">
    <property type="entry name" value="LptC"/>
    <property type="match status" value="1"/>
</dbReference>
<dbReference type="Proteomes" id="UP001174839">
    <property type="component" value="Unassembled WGS sequence"/>
</dbReference>
<organism evidence="1 2">
    <name type="scientific">Robiginitalea aurantiaca</name>
    <dbReference type="NCBI Taxonomy" id="3056915"/>
    <lineage>
        <taxon>Bacteria</taxon>
        <taxon>Pseudomonadati</taxon>
        <taxon>Bacteroidota</taxon>
        <taxon>Flavobacteriia</taxon>
        <taxon>Flavobacteriales</taxon>
        <taxon>Flavobacteriaceae</taxon>
        <taxon>Robiginitalea</taxon>
    </lineage>
</organism>
<dbReference type="InterPro" id="IPR010664">
    <property type="entry name" value="LipoPS_assembly_LptC-rel"/>
</dbReference>
<comment type="caution">
    <text evidence="1">The sequence shown here is derived from an EMBL/GenBank/DDBJ whole genome shotgun (WGS) entry which is preliminary data.</text>
</comment>
<evidence type="ECO:0000313" key="2">
    <source>
        <dbReference type="Proteomes" id="UP001174839"/>
    </source>
</evidence>
<name>A0ABT7WF18_9FLAO</name>
<dbReference type="InterPro" id="IPR026265">
    <property type="entry name" value="LptC"/>
</dbReference>
<accession>A0ABT7WF18</accession>
<proteinExistence type="predicted"/>
<dbReference type="Gene3D" id="2.60.450.10">
    <property type="entry name" value="Lipopolysaccharide (LPS) transport protein A like domain"/>
    <property type="match status" value="1"/>
</dbReference>
<dbReference type="EMBL" id="JAUDUY010000003">
    <property type="protein sequence ID" value="MDM9631510.1"/>
    <property type="molecule type" value="Genomic_DNA"/>
</dbReference>
<dbReference type="RefSeq" id="WP_289724864.1">
    <property type="nucleotide sequence ID" value="NZ_JAUDUY010000003.1"/>
</dbReference>
<dbReference type="NCBIfam" id="TIGR04409">
    <property type="entry name" value="LptC_YrbK"/>
    <property type="match status" value="1"/>
</dbReference>
<evidence type="ECO:0000313" key="1">
    <source>
        <dbReference type="EMBL" id="MDM9631510.1"/>
    </source>
</evidence>
<protein>
    <submittedName>
        <fullName evidence="1">LPS export ABC transporter periplasmic protein LptC</fullName>
    </submittedName>
</protein>
<gene>
    <name evidence="1" type="primary">lptC</name>
    <name evidence="1" type="ORF">QU605_08510</name>
</gene>
<reference evidence="1" key="1">
    <citation type="submission" date="2023-06" db="EMBL/GenBank/DDBJ databases">
        <title>Robiginitalea aurantiacus sp. nov. and Algoriphagus sediminis sp. nov., isolated from coastal sediment.</title>
        <authorList>
            <person name="Zhou Z.Y."/>
            <person name="An J."/>
            <person name="Jia Y.W."/>
            <person name="Du Z.J."/>
        </authorList>
    </citation>
    <scope>NUCLEOTIDE SEQUENCE</scope>
    <source>
        <strain evidence="1">M39</strain>
    </source>
</reference>
<keyword evidence="2" id="KW-1185">Reference proteome</keyword>
<sequence length="200" mass="23209">MKPHIYDRVSIAMALSVAMFFLSCQDTYQRVGEDRPDLVYPQGEAENFTLTYTETEEDLQSEGESDSRVIAVLESPHTRDYENLKFPYRTFPDGLLVTYYDQEGKKSTIRADYAIVYTETDLVDLQGNVVVETHDGKVLETPQLYWDRKTQWIFTQERFTFTNPEEGTVLNGRGMDFNRDFTYFNAHQTGGEMLVKEEDS</sequence>